<comment type="caution">
    <text evidence="1">The sequence shown here is derived from an EMBL/GenBank/DDBJ whole genome shotgun (WGS) entry which is preliminary data.</text>
</comment>
<dbReference type="AlphaFoldDB" id="A0A7X3INS5"/>
<evidence type="ECO:0000313" key="2">
    <source>
        <dbReference type="Proteomes" id="UP000460318"/>
    </source>
</evidence>
<keyword evidence="2" id="KW-1185">Reference proteome</keyword>
<reference evidence="1 2" key="1">
    <citation type="submission" date="2019-12" db="EMBL/GenBank/DDBJ databases">
        <title>Paenibacillus sp. nov., an endophytic bacterium isolated from the stem of Dendrobium.</title>
        <authorList>
            <person name="Zhao R."/>
        </authorList>
    </citation>
    <scope>NUCLEOTIDE SEQUENCE [LARGE SCALE GENOMIC DNA]</scope>
    <source>
        <strain evidence="1 2">HJL G12</strain>
    </source>
</reference>
<proteinExistence type="predicted"/>
<sequence length="110" mass="12417">MMAWFLLTLQLAGCAGSKPQVDTLAVIQPQKDSSYSDMFKTLSLGSVFDYNLRLPHADTTWFEVWVEGYKKGEKMQDSQLIRLSYGNAPPDQARVRWAGEWSQKAGSRSP</sequence>
<dbReference type="Proteomes" id="UP000460318">
    <property type="component" value="Unassembled WGS sequence"/>
</dbReference>
<organism evidence="1 2">
    <name type="scientific">Paenibacillus dendrobii</name>
    <dbReference type="NCBI Taxonomy" id="2691084"/>
    <lineage>
        <taxon>Bacteria</taxon>
        <taxon>Bacillati</taxon>
        <taxon>Bacillota</taxon>
        <taxon>Bacilli</taxon>
        <taxon>Bacillales</taxon>
        <taxon>Paenibacillaceae</taxon>
        <taxon>Paenibacillus</taxon>
    </lineage>
</organism>
<dbReference type="RefSeq" id="WP_237391943.1">
    <property type="nucleotide sequence ID" value="NZ_WUBI01000003.1"/>
</dbReference>
<accession>A0A7X3INS5</accession>
<dbReference type="EMBL" id="WUBI01000003">
    <property type="protein sequence ID" value="MWV46065.1"/>
    <property type="molecule type" value="Genomic_DNA"/>
</dbReference>
<evidence type="ECO:0000313" key="1">
    <source>
        <dbReference type="EMBL" id="MWV46065.1"/>
    </source>
</evidence>
<evidence type="ECO:0008006" key="3">
    <source>
        <dbReference type="Google" id="ProtNLM"/>
    </source>
</evidence>
<protein>
    <recommendedName>
        <fullName evidence="3">Lipoprotein</fullName>
    </recommendedName>
</protein>
<gene>
    <name evidence="1" type="ORF">GRF59_20810</name>
</gene>
<name>A0A7X3INS5_9BACL</name>